<dbReference type="SUPFAM" id="SSF48264">
    <property type="entry name" value="Cytochrome P450"/>
    <property type="match status" value="1"/>
</dbReference>
<comment type="similarity">
    <text evidence="1">Belongs to the cytochrome P450 family.</text>
</comment>
<evidence type="ECO:0008006" key="5">
    <source>
        <dbReference type="Google" id="ProtNLM"/>
    </source>
</evidence>
<sequence length="38" mass="4413">MGTHPDIQEKVHREVDEVLGEVDRALTYEDIGNLKYLE</sequence>
<dbReference type="EMBL" id="UYYB01132350">
    <property type="protein sequence ID" value="VDM84700.1"/>
    <property type="molecule type" value="Genomic_DNA"/>
</dbReference>
<dbReference type="GO" id="GO:0004497">
    <property type="term" value="F:monooxygenase activity"/>
    <property type="evidence" value="ECO:0007669"/>
    <property type="project" value="UniProtKB-KW"/>
</dbReference>
<dbReference type="GO" id="GO:0020037">
    <property type="term" value="F:heme binding"/>
    <property type="evidence" value="ECO:0007669"/>
    <property type="project" value="InterPro"/>
</dbReference>
<dbReference type="InterPro" id="IPR001128">
    <property type="entry name" value="Cyt_P450"/>
</dbReference>
<keyword evidence="2" id="KW-0560">Oxidoreductase</keyword>
<keyword evidence="4" id="KW-1185">Reference proteome</keyword>
<gene>
    <name evidence="3" type="ORF">SVUK_LOCUS19698</name>
</gene>
<accession>A0A3P7JGI4</accession>
<evidence type="ECO:0000313" key="3">
    <source>
        <dbReference type="EMBL" id="VDM84700.1"/>
    </source>
</evidence>
<evidence type="ECO:0000256" key="2">
    <source>
        <dbReference type="ARBA" id="ARBA00023033"/>
    </source>
</evidence>
<protein>
    <recommendedName>
        <fullName evidence="5">Cytochrome P450</fullName>
    </recommendedName>
</protein>
<proteinExistence type="inferred from homology"/>
<dbReference type="GO" id="GO:0016705">
    <property type="term" value="F:oxidoreductase activity, acting on paired donors, with incorporation or reduction of molecular oxygen"/>
    <property type="evidence" value="ECO:0007669"/>
    <property type="project" value="InterPro"/>
</dbReference>
<dbReference type="GO" id="GO:0005506">
    <property type="term" value="F:iron ion binding"/>
    <property type="evidence" value="ECO:0007669"/>
    <property type="project" value="InterPro"/>
</dbReference>
<evidence type="ECO:0000313" key="4">
    <source>
        <dbReference type="Proteomes" id="UP000270094"/>
    </source>
</evidence>
<organism evidence="3 4">
    <name type="scientific">Strongylus vulgaris</name>
    <name type="common">Blood worm</name>
    <dbReference type="NCBI Taxonomy" id="40348"/>
    <lineage>
        <taxon>Eukaryota</taxon>
        <taxon>Metazoa</taxon>
        <taxon>Ecdysozoa</taxon>
        <taxon>Nematoda</taxon>
        <taxon>Chromadorea</taxon>
        <taxon>Rhabditida</taxon>
        <taxon>Rhabditina</taxon>
        <taxon>Rhabditomorpha</taxon>
        <taxon>Strongyloidea</taxon>
        <taxon>Strongylidae</taxon>
        <taxon>Strongylus</taxon>
    </lineage>
</organism>
<feature type="non-terminal residue" evidence="3">
    <location>
        <position position="38"/>
    </location>
</feature>
<dbReference type="Gene3D" id="1.10.630.10">
    <property type="entry name" value="Cytochrome P450"/>
    <property type="match status" value="1"/>
</dbReference>
<dbReference type="Pfam" id="PF00067">
    <property type="entry name" value="p450"/>
    <property type="match status" value="1"/>
</dbReference>
<evidence type="ECO:0000256" key="1">
    <source>
        <dbReference type="ARBA" id="ARBA00010617"/>
    </source>
</evidence>
<name>A0A3P7JGI4_STRVU</name>
<dbReference type="Proteomes" id="UP000270094">
    <property type="component" value="Unassembled WGS sequence"/>
</dbReference>
<dbReference type="InterPro" id="IPR036396">
    <property type="entry name" value="Cyt_P450_sf"/>
</dbReference>
<reference evidence="3 4" key="1">
    <citation type="submission" date="2018-11" db="EMBL/GenBank/DDBJ databases">
        <authorList>
            <consortium name="Pathogen Informatics"/>
        </authorList>
    </citation>
    <scope>NUCLEOTIDE SEQUENCE [LARGE SCALE GENOMIC DNA]</scope>
</reference>
<keyword evidence="2" id="KW-0503">Monooxygenase</keyword>
<dbReference type="AlphaFoldDB" id="A0A3P7JGI4"/>
<dbReference type="OrthoDB" id="1470350at2759"/>